<dbReference type="AlphaFoldDB" id="A0A6S6U7M5"/>
<dbReference type="GO" id="GO:0006829">
    <property type="term" value="P:zinc ion transport"/>
    <property type="evidence" value="ECO:0007669"/>
    <property type="project" value="UniProtKB-KW"/>
</dbReference>
<dbReference type="PANTHER" id="PTHR42953:SF3">
    <property type="entry name" value="HIGH-AFFINITY ZINC UPTAKE SYSTEM PROTEIN ZNUA"/>
    <property type="match status" value="1"/>
</dbReference>
<feature type="signal peptide" evidence="8">
    <location>
        <begin position="1"/>
        <end position="32"/>
    </location>
</feature>
<evidence type="ECO:0000256" key="3">
    <source>
        <dbReference type="ARBA" id="ARBA00022448"/>
    </source>
</evidence>
<proteinExistence type="inferred from homology"/>
<keyword evidence="5" id="KW-0862">Zinc</keyword>
<keyword evidence="5" id="KW-0864">Zinc transport</keyword>
<dbReference type="Gene3D" id="3.40.50.1980">
    <property type="entry name" value="Nitrogenase molybdenum iron protein domain"/>
    <property type="match status" value="2"/>
</dbReference>
<organism evidence="9">
    <name type="scientific">uncultured Thiotrichaceae bacterium</name>
    <dbReference type="NCBI Taxonomy" id="298394"/>
    <lineage>
        <taxon>Bacteria</taxon>
        <taxon>Pseudomonadati</taxon>
        <taxon>Pseudomonadota</taxon>
        <taxon>Gammaproteobacteria</taxon>
        <taxon>Thiotrichales</taxon>
        <taxon>Thiotrichaceae</taxon>
        <taxon>environmental samples</taxon>
    </lineage>
</organism>
<dbReference type="PRINTS" id="PR00690">
    <property type="entry name" value="ADHESNFAMILY"/>
</dbReference>
<comment type="similarity">
    <text evidence="1 6">Belongs to the bacterial solute-binding protein 9 family.</text>
</comment>
<keyword evidence="4 8" id="KW-0732">Signal</keyword>
<name>A0A6S6U7M5_9GAMM</name>
<protein>
    <recommendedName>
        <fullName evidence="2">High-affinity zinc uptake system protein ZnuA</fullName>
    </recommendedName>
</protein>
<dbReference type="InterPro" id="IPR006127">
    <property type="entry name" value="ZnuA-like"/>
</dbReference>
<keyword evidence="5" id="KW-0406">Ion transport</keyword>
<dbReference type="Pfam" id="PF01297">
    <property type="entry name" value="ZnuA"/>
    <property type="match status" value="1"/>
</dbReference>
<evidence type="ECO:0000256" key="6">
    <source>
        <dbReference type="RuleBase" id="RU003512"/>
    </source>
</evidence>
<dbReference type="InterPro" id="IPR006129">
    <property type="entry name" value="AdhesinB"/>
</dbReference>
<evidence type="ECO:0000313" key="9">
    <source>
        <dbReference type="EMBL" id="CAA6829126.1"/>
    </source>
</evidence>
<feature type="region of interest" description="Disordered" evidence="7">
    <location>
        <begin position="131"/>
        <end position="154"/>
    </location>
</feature>
<evidence type="ECO:0000256" key="1">
    <source>
        <dbReference type="ARBA" id="ARBA00011028"/>
    </source>
</evidence>
<dbReference type="InterPro" id="IPR006128">
    <property type="entry name" value="Lipoprotein_PsaA-like"/>
</dbReference>
<dbReference type="PRINTS" id="PR00691">
    <property type="entry name" value="ADHESINB"/>
</dbReference>
<sequence length="312" mass="34914">MSLHFRRIKMSRQVLSAVCSLWLLLASNVASADTTDKLNIFVSVLPQKYIAERITGDSAQVSTMVLPGDSPATYEPNPRQISKLSKADLYVRVGVAFENSWMDRIRAVNTVMPVLDAREGLELLELADHDHGHHEEHGSDHDATEQNEASEKDPHIWTSPRVAKTMAIQLTEQLTALRPAQQTLFKDNLATLLTELDQLDKELTELFETTKQRKFMVFHPSWGYFAEAYGLTQLPIEADGKEPGAKALLALIRQARKEGVKTIFIQPQFDKRMAAQIAKAIDGNVVSIDPLSEDYLDNLRKTAHIIAGVKSE</sequence>
<dbReference type="EMBL" id="CACVAT010000499">
    <property type="protein sequence ID" value="CAA6829126.1"/>
    <property type="molecule type" value="Genomic_DNA"/>
</dbReference>
<evidence type="ECO:0000256" key="7">
    <source>
        <dbReference type="SAM" id="MobiDB-lite"/>
    </source>
</evidence>
<evidence type="ECO:0000256" key="4">
    <source>
        <dbReference type="ARBA" id="ARBA00022729"/>
    </source>
</evidence>
<dbReference type="GO" id="GO:0007155">
    <property type="term" value="P:cell adhesion"/>
    <property type="evidence" value="ECO:0007669"/>
    <property type="project" value="InterPro"/>
</dbReference>
<accession>A0A6S6U7M5</accession>
<dbReference type="GO" id="GO:0046872">
    <property type="term" value="F:metal ion binding"/>
    <property type="evidence" value="ECO:0007669"/>
    <property type="project" value="InterPro"/>
</dbReference>
<feature type="chain" id="PRO_5028124387" description="High-affinity zinc uptake system protein ZnuA" evidence="8">
    <location>
        <begin position="33"/>
        <end position="312"/>
    </location>
</feature>
<evidence type="ECO:0000256" key="5">
    <source>
        <dbReference type="ARBA" id="ARBA00022906"/>
    </source>
</evidence>
<dbReference type="InterPro" id="IPR050492">
    <property type="entry name" value="Bact_metal-bind_prot9"/>
</dbReference>
<gene>
    <name evidence="9" type="ORF">HELGO_WM21562</name>
</gene>
<reference evidence="9" key="1">
    <citation type="submission" date="2020-01" db="EMBL/GenBank/DDBJ databases">
        <authorList>
            <person name="Meier V. D."/>
            <person name="Meier V D."/>
        </authorList>
    </citation>
    <scope>NUCLEOTIDE SEQUENCE</scope>
    <source>
        <strain evidence="9">HLG_WM_MAG_09</strain>
    </source>
</reference>
<evidence type="ECO:0000256" key="8">
    <source>
        <dbReference type="SAM" id="SignalP"/>
    </source>
</evidence>
<dbReference type="SUPFAM" id="SSF53807">
    <property type="entry name" value="Helical backbone' metal receptor"/>
    <property type="match status" value="1"/>
</dbReference>
<keyword evidence="3 6" id="KW-0813">Transport</keyword>
<evidence type="ECO:0000256" key="2">
    <source>
        <dbReference type="ARBA" id="ARBA00015915"/>
    </source>
</evidence>
<dbReference type="PANTHER" id="PTHR42953">
    <property type="entry name" value="HIGH-AFFINITY ZINC UPTAKE SYSTEM PROTEIN ZNUA-RELATED"/>
    <property type="match status" value="1"/>
</dbReference>